<keyword evidence="1" id="KW-1133">Transmembrane helix</keyword>
<protein>
    <submittedName>
        <fullName evidence="2">Uncharacterized protein</fullName>
    </submittedName>
</protein>
<dbReference type="VEuPathDB" id="VectorBase:GAUT044371"/>
<accession>A0A1A9VQG7</accession>
<evidence type="ECO:0000313" key="3">
    <source>
        <dbReference type="Proteomes" id="UP000078200"/>
    </source>
</evidence>
<keyword evidence="1" id="KW-0472">Membrane</keyword>
<sequence length="114" mass="11478">MIGGKRVRDVSRSKAGTLVFGSFITAVTSVFSASICCVALLFLLRLVVIGGAGVGTGVTAKVAGNGSDSIPITGCAMRKSKLIRITNISHSKRISCTDGGGNAIPNATIPNNGG</sequence>
<organism evidence="2 3">
    <name type="scientific">Glossina austeni</name>
    <name type="common">Savannah tsetse fly</name>
    <dbReference type="NCBI Taxonomy" id="7395"/>
    <lineage>
        <taxon>Eukaryota</taxon>
        <taxon>Metazoa</taxon>
        <taxon>Ecdysozoa</taxon>
        <taxon>Arthropoda</taxon>
        <taxon>Hexapoda</taxon>
        <taxon>Insecta</taxon>
        <taxon>Pterygota</taxon>
        <taxon>Neoptera</taxon>
        <taxon>Endopterygota</taxon>
        <taxon>Diptera</taxon>
        <taxon>Brachycera</taxon>
        <taxon>Muscomorpha</taxon>
        <taxon>Hippoboscoidea</taxon>
        <taxon>Glossinidae</taxon>
        <taxon>Glossina</taxon>
    </lineage>
</organism>
<evidence type="ECO:0000313" key="2">
    <source>
        <dbReference type="EnsemblMetazoa" id="GAUT044371-PA"/>
    </source>
</evidence>
<evidence type="ECO:0000256" key="1">
    <source>
        <dbReference type="SAM" id="Phobius"/>
    </source>
</evidence>
<proteinExistence type="predicted"/>
<keyword evidence="3" id="KW-1185">Reference proteome</keyword>
<dbReference type="Proteomes" id="UP000078200">
    <property type="component" value="Unassembled WGS sequence"/>
</dbReference>
<feature type="transmembrane region" description="Helical" evidence="1">
    <location>
        <begin position="20"/>
        <end position="44"/>
    </location>
</feature>
<reference evidence="2" key="1">
    <citation type="submission" date="2020-05" db="UniProtKB">
        <authorList>
            <consortium name="EnsemblMetazoa"/>
        </authorList>
    </citation>
    <scope>IDENTIFICATION</scope>
    <source>
        <strain evidence="2">TTRI</strain>
    </source>
</reference>
<dbReference type="AlphaFoldDB" id="A0A1A9VQG7"/>
<name>A0A1A9VQG7_GLOAU</name>
<keyword evidence="1" id="KW-0812">Transmembrane</keyword>
<dbReference type="EnsemblMetazoa" id="GAUT044371-RA">
    <property type="protein sequence ID" value="GAUT044371-PA"/>
    <property type="gene ID" value="GAUT044371"/>
</dbReference>